<proteinExistence type="inferred from homology"/>
<dbReference type="InterPro" id="IPR015421">
    <property type="entry name" value="PyrdxlP-dep_Trfase_major"/>
</dbReference>
<dbReference type="Gene3D" id="3.90.1150.10">
    <property type="entry name" value="Aspartate Aminotransferase, domain 1"/>
    <property type="match status" value="1"/>
</dbReference>
<dbReference type="KEGG" id="bbel:109485220"/>
<feature type="region of interest" description="Disordered" evidence="8">
    <location>
        <begin position="51"/>
        <end position="80"/>
    </location>
</feature>
<protein>
    <submittedName>
        <fullName evidence="10">Aromatic-L-amino-acid decarboxylase-like</fullName>
    </submittedName>
</protein>
<organism evidence="9 10">
    <name type="scientific">Branchiostoma belcheri</name>
    <name type="common">Amphioxus</name>
    <dbReference type="NCBI Taxonomy" id="7741"/>
    <lineage>
        <taxon>Eukaryota</taxon>
        <taxon>Metazoa</taxon>
        <taxon>Chordata</taxon>
        <taxon>Cephalochordata</taxon>
        <taxon>Leptocardii</taxon>
        <taxon>Amphioxiformes</taxon>
        <taxon>Branchiostomatidae</taxon>
        <taxon>Branchiostoma</taxon>
    </lineage>
</organism>
<keyword evidence="4 6" id="KW-0663">Pyridoxal phosphate</keyword>
<evidence type="ECO:0000256" key="4">
    <source>
        <dbReference type="ARBA" id="ARBA00022898"/>
    </source>
</evidence>
<feature type="modified residue" description="N6-(pyridoxal phosphate)lysine" evidence="6">
    <location>
        <position position="324"/>
    </location>
</feature>
<dbReference type="InterPro" id="IPR010977">
    <property type="entry name" value="Aromatic_deC"/>
</dbReference>
<evidence type="ECO:0000313" key="10">
    <source>
        <dbReference type="RefSeq" id="XP_019644225.1"/>
    </source>
</evidence>
<keyword evidence="3" id="KW-0210">Decarboxylase</keyword>
<dbReference type="GO" id="GO:0042423">
    <property type="term" value="P:catecholamine biosynthetic process"/>
    <property type="evidence" value="ECO:0007669"/>
    <property type="project" value="UniProtKB-KW"/>
</dbReference>
<dbReference type="InterPro" id="IPR015422">
    <property type="entry name" value="PyrdxlP-dep_Trfase_small"/>
</dbReference>
<dbReference type="AlphaFoldDB" id="A0A6P4ZSQ9"/>
<dbReference type="PANTHER" id="PTHR11999">
    <property type="entry name" value="GROUP II PYRIDOXAL-5-PHOSPHATE DECARBOXYLASE"/>
    <property type="match status" value="1"/>
</dbReference>
<dbReference type="GO" id="GO:0005737">
    <property type="term" value="C:cytoplasm"/>
    <property type="evidence" value="ECO:0007669"/>
    <property type="project" value="TreeGrafter"/>
</dbReference>
<dbReference type="Pfam" id="PF00282">
    <property type="entry name" value="Pyridoxal_deC"/>
    <property type="match status" value="1"/>
</dbReference>
<dbReference type="PANTHER" id="PTHR11999:SF70">
    <property type="entry name" value="MIP05841P"/>
    <property type="match status" value="1"/>
</dbReference>
<dbReference type="PRINTS" id="PR00800">
    <property type="entry name" value="YHDCRBOXLASE"/>
</dbReference>
<evidence type="ECO:0000256" key="7">
    <source>
        <dbReference type="RuleBase" id="RU000382"/>
    </source>
</evidence>
<dbReference type="Proteomes" id="UP000515135">
    <property type="component" value="Unplaced"/>
</dbReference>
<dbReference type="GeneID" id="109485220"/>
<evidence type="ECO:0000256" key="3">
    <source>
        <dbReference type="ARBA" id="ARBA00022793"/>
    </source>
</evidence>
<dbReference type="InterPro" id="IPR002129">
    <property type="entry name" value="PyrdxlP-dep_de-COase"/>
</dbReference>
<dbReference type="GO" id="GO:0016831">
    <property type="term" value="F:carboxy-lyase activity"/>
    <property type="evidence" value="ECO:0007669"/>
    <property type="project" value="UniProtKB-KW"/>
</dbReference>
<reference evidence="10" key="1">
    <citation type="submission" date="2025-08" db="UniProtKB">
        <authorList>
            <consortium name="RefSeq"/>
        </authorList>
    </citation>
    <scope>IDENTIFICATION</scope>
    <source>
        <tissue evidence="10">Gonad</tissue>
    </source>
</reference>
<evidence type="ECO:0000256" key="2">
    <source>
        <dbReference type="ARBA" id="ARBA00009533"/>
    </source>
</evidence>
<evidence type="ECO:0000313" key="9">
    <source>
        <dbReference type="Proteomes" id="UP000515135"/>
    </source>
</evidence>
<dbReference type="Gene3D" id="3.40.640.10">
    <property type="entry name" value="Type I PLP-dependent aspartate aminotransferase-like (Major domain)"/>
    <property type="match status" value="1"/>
</dbReference>
<keyword evidence="5 7" id="KW-0456">Lyase</keyword>
<keyword evidence="9" id="KW-1185">Reference proteome</keyword>
<evidence type="ECO:0000256" key="8">
    <source>
        <dbReference type="SAM" id="MobiDB-lite"/>
    </source>
</evidence>
<comment type="cofactor">
    <cofactor evidence="1 6 7">
        <name>pyridoxal 5'-phosphate</name>
        <dbReference type="ChEBI" id="CHEBI:597326"/>
    </cofactor>
</comment>
<evidence type="ECO:0000256" key="1">
    <source>
        <dbReference type="ARBA" id="ARBA00001933"/>
    </source>
</evidence>
<dbReference type="GO" id="GO:0019752">
    <property type="term" value="P:carboxylic acid metabolic process"/>
    <property type="evidence" value="ECO:0007669"/>
    <property type="project" value="InterPro"/>
</dbReference>
<evidence type="ECO:0000256" key="6">
    <source>
        <dbReference type="PIRSR" id="PIRSR602129-50"/>
    </source>
</evidence>
<dbReference type="GO" id="GO:0006520">
    <property type="term" value="P:amino acid metabolic process"/>
    <property type="evidence" value="ECO:0007669"/>
    <property type="project" value="InterPro"/>
</dbReference>
<comment type="similarity">
    <text evidence="2 7">Belongs to the group II decarboxylase family.</text>
</comment>
<sequence length="505" mass="54755">MATSEPTCNQEGIQELREELEVLRTTSSVLDPGQDVRSAWTGSVLEVVTRQTETPQDAGAKVRPAAESEDAAAPGCLRQHGLDEGPADIDTVLQVYRQSVLGTGENALHPGYFAYIPTGGLYPAALGDFLAAACGTYTGAYPLCPGGVEMENMLITWLAALLGYPQGHAGNISSGGTMATITALATARDSAGIKAADFHRCVLYGSTLLHHSAEKALQAVGMAEATVRKVPVDAEFRMNVFSLEQQIMQDKEAGLLPFVVVATVGTTDVGSVDPVDAIADVCRRHAVWLHVDGAYGGFFALVDDVKHLFRGVGRSDSVVLNPHKGLFVPCGTGVLIVREGGKLLRCCSSHRLGNYYSCLQLSHTELSPCQLSFEQTRHFRGPRLWLPLKLYGIAAFRAALREKLLLARYFYQRLKETGLFELPLKPQLSVVVFRYATPPGEDTEYHNQRLLAAILSDGRVYLTPTTVGGAFFLRVCVLHFRSHLEHVDLCLTIIKQAAERICNGG</sequence>
<dbReference type="InterPro" id="IPR015424">
    <property type="entry name" value="PyrdxlP-dep_Trfase"/>
</dbReference>
<evidence type="ECO:0000256" key="5">
    <source>
        <dbReference type="ARBA" id="ARBA00023239"/>
    </source>
</evidence>
<accession>A0A6P4ZSQ9</accession>
<dbReference type="RefSeq" id="XP_019644225.1">
    <property type="nucleotide sequence ID" value="XM_019788666.1"/>
</dbReference>
<dbReference type="OrthoDB" id="5787958at2759"/>
<gene>
    <name evidence="10" type="primary">LOC109485220</name>
</gene>
<name>A0A6P4ZSQ9_BRABE</name>
<dbReference type="SUPFAM" id="SSF53383">
    <property type="entry name" value="PLP-dependent transferases"/>
    <property type="match status" value="1"/>
</dbReference>
<dbReference type="GO" id="GO:0030170">
    <property type="term" value="F:pyridoxal phosphate binding"/>
    <property type="evidence" value="ECO:0007669"/>
    <property type="project" value="InterPro"/>
</dbReference>